<protein>
    <submittedName>
        <fullName evidence="1">Uncharacterized protein</fullName>
    </submittedName>
</protein>
<organism evidence="1 2">
    <name type="scientific">Aspergillus flavus (strain ATCC 200026 / FGSC A1120 / IAM 13836 / NRRL 3357 / JCM 12722 / SRRC 167)</name>
    <dbReference type="NCBI Taxonomy" id="332952"/>
    <lineage>
        <taxon>Eukaryota</taxon>
        <taxon>Fungi</taxon>
        <taxon>Dikarya</taxon>
        <taxon>Ascomycota</taxon>
        <taxon>Pezizomycotina</taxon>
        <taxon>Eurotiomycetes</taxon>
        <taxon>Eurotiomycetidae</taxon>
        <taxon>Eurotiales</taxon>
        <taxon>Aspergillaceae</taxon>
        <taxon>Aspergillus</taxon>
        <taxon>Aspergillus subgen. Circumdati</taxon>
    </lineage>
</organism>
<evidence type="ECO:0000313" key="1">
    <source>
        <dbReference type="EMBL" id="QRD83805.1"/>
    </source>
</evidence>
<reference evidence="2" key="1">
    <citation type="journal article" date="2021" name="G3 (Bethesda)">
        <title>Chromosome assembled and annotated genome sequence of Aspergillus flavus NRRL 3357.</title>
        <authorList>
            <person name="Skerker J.M."/>
            <person name="Pianalto K.M."/>
            <person name="Mondo S.J."/>
            <person name="Yang K."/>
            <person name="Arkin A.P."/>
            <person name="Keller N.P."/>
            <person name="Grigoriev I.V."/>
            <person name="Louise Glass N.L."/>
        </authorList>
    </citation>
    <scope>NUCLEOTIDE SEQUENCE [LARGE SCALE GENOMIC DNA]</scope>
    <source>
        <strain evidence="2">ATCC 200026 / FGSC A1120 / IAM 13836 / NRRL 3357 / JCM 12722 / SRRC 167</strain>
    </source>
</reference>
<dbReference type="Proteomes" id="UP000596276">
    <property type="component" value="Chromosome 5"/>
</dbReference>
<evidence type="ECO:0000313" key="2">
    <source>
        <dbReference type="Proteomes" id="UP000596276"/>
    </source>
</evidence>
<dbReference type="OMA" id="WIIDQES"/>
<dbReference type="VEuPathDB" id="FungiDB:F9C07_6590"/>
<accession>A0A7U2MHH7</accession>
<dbReference type="AlphaFoldDB" id="A0A7U2MHH7"/>
<dbReference type="EMBL" id="CP044621">
    <property type="protein sequence ID" value="QRD83805.1"/>
    <property type="molecule type" value="Genomic_DNA"/>
</dbReference>
<proteinExistence type="predicted"/>
<name>A0A7U2MHH7_ASPFN</name>
<sequence>MIAYLQPHNSSSSIYSLDVKWIQGINSAEYEMGLVMPEPPSTMDQQLTPTQKANLHEVADLMLEIYQTLANMRFLNPAGIIKGPHNIDNVRELYEKLGLDPSITYLHKILPYIDIFVAGQTDFFQGGIFADFRLPEDIEQGRDPFYIGPGDDDYEDEDGPYMRPWMTALSLVGNHQSVILYDARRHRIWIIDQESWDTTDPAIRGNADRAVDEDYESGERSVNENSFEHVPSRPAGDVLRDIIRWYRSLDILPGGGENSGREWDGDELPLRELYIKHGWPDDFDGDAFQAERLSYAMSMEDTETQNGDDSM</sequence>
<dbReference type="VEuPathDB" id="FungiDB:AFLA_005035"/>
<keyword evidence="2" id="KW-1185">Reference proteome</keyword>
<gene>
    <name evidence="1" type="ORF">F9C07_6590</name>
</gene>